<feature type="signal peptide" evidence="1">
    <location>
        <begin position="1"/>
        <end position="23"/>
    </location>
</feature>
<proteinExistence type="predicted"/>
<feature type="chain" id="PRO_5012641881" description="Secreted protein" evidence="1">
    <location>
        <begin position="24"/>
        <end position="91"/>
    </location>
</feature>
<reference evidence="3" key="1">
    <citation type="submission" date="2017-01" db="EMBL/GenBank/DDBJ databases">
        <title>Comparative genomics of anhydrobiosis in the tardigrade Hypsibius dujardini.</title>
        <authorList>
            <person name="Yoshida Y."/>
            <person name="Koutsovoulos G."/>
            <person name="Laetsch D."/>
            <person name="Stevens L."/>
            <person name="Kumar S."/>
            <person name="Horikawa D."/>
            <person name="Ishino K."/>
            <person name="Komine S."/>
            <person name="Tomita M."/>
            <person name="Blaxter M."/>
            <person name="Arakawa K."/>
        </authorList>
    </citation>
    <scope>NUCLEOTIDE SEQUENCE [LARGE SCALE GENOMIC DNA]</scope>
    <source>
        <strain evidence="3">Z151</strain>
    </source>
</reference>
<evidence type="ECO:0000313" key="3">
    <source>
        <dbReference type="Proteomes" id="UP000192578"/>
    </source>
</evidence>
<accession>A0A1W0W8T3</accession>
<keyword evidence="1" id="KW-0732">Signal</keyword>
<name>A0A1W0W8T3_HYPEX</name>
<organism evidence="2 3">
    <name type="scientific">Hypsibius exemplaris</name>
    <name type="common">Freshwater tardigrade</name>
    <dbReference type="NCBI Taxonomy" id="2072580"/>
    <lineage>
        <taxon>Eukaryota</taxon>
        <taxon>Metazoa</taxon>
        <taxon>Ecdysozoa</taxon>
        <taxon>Tardigrada</taxon>
        <taxon>Eutardigrada</taxon>
        <taxon>Parachela</taxon>
        <taxon>Hypsibioidea</taxon>
        <taxon>Hypsibiidae</taxon>
        <taxon>Hypsibius</taxon>
    </lineage>
</organism>
<dbReference type="EMBL" id="MTYJ01000166">
    <property type="protein sequence ID" value="OQV11615.1"/>
    <property type="molecule type" value="Genomic_DNA"/>
</dbReference>
<comment type="caution">
    <text evidence="2">The sequence shown here is derived from an EMBL/GenBank/DDBJ whole genome shotgun (WGS) entry which is preliminary data.</text>
</comment>
<dbReference type="Proteomes" id="UP000192578">
    <property type="component" value="Unassembled WGS sequence"/>
</dbReference>
<keyword evidence="3" id="KW-1185">Reference proteome</keyword>
<dbReference type="OrthoDB" id="2447511at2759"/>
<gene>
    <name evidence="2" type="ORF">BV898_14113</name>
</gene>
<dbReference type="AlphaFoldDB" id="A0A1W0W8T3"/>
<evidence type="ECO:0008006" key="4">
    <source>
        <dbReference type="Google" id="ProtNLM"/>
    </source>
</evidence>
<protein>
    <recommendedName>
        <fullName evidence="4">Secreted protein</fullName>
    </recommendedName>
</protein>
<evidence type="ECO:0000256" key="1">
    <source>
        <dbReference type="SAM" id="SignalP"/>
    </source>
</evidence>
<sequence>MENRTVFGWLLMASPLFLKYLSACCIKDGQVCARSLPRPCWERLDFELDSNPKILYTCRKGEEPVVVAECAVGCERTYKTRIAACVRFRFR</sequence>
<evidence type="ECO:0000313" key="2">
    <source>
        <dbReference type="EMBL" id="OQV11615.1"/>
    </source>
</evidence>